<comment type="caution">
    <text evidence="12">The sequence shown here is derived from an EMBL/GenBank/DDBJ whole genome shotgun (WGS) entry which is preliminary data.</text>
</comment>
<dbReference type="Gene3D" id="3.90.550.50">
    <property type="match status" value="1"/>
</dbReference>
<accession>A0A2G8KXN3</accession>
<evidence type="ECO:0000256" key="3">
    <source>
        <dbReference type="ARBA" id="ARBA00022676"/>
    </source>
</evidence>
<dbReference type="EMBL" id="MRZV01000314">
    <property type="protein sequence ID" value="PIK52776.1"/>
    <property type="molecule type" value="Genomic_DNA"/>
</dbReference>
<evidence type="ECO:0000313" key="13">
    <source>
        <dbReference type="Proteomes" id="UP000230750"/>
    </source>
</evidence>
<dbReference type="InterPro" id="IPR002659">
    <property type="entry name" value="Glyco_trans_31"/>
</dbReference>
<proteinExistence type="inferred from homology"/>
<organism evidence="12 13">
    <name type="scientific">Stichopus japonicus</name>
    <name type="common">Sea cucumber</name>
    <dbReference type="NCBI Taxonomy" id="307972"/>
    <lineage>
        <taxon>Eukaryota</taxon>
        <taxon>Metazoa</taxon>
        <taxon>Echinodermata</taxon>
        <taxon>Eleutherozoa</taxon>
        <taxon>Echinozoa</taxon>
        <taxon>Holothuroidea</taxon>
        <taxon>Aspidochirotacea</taxon>
        <taxon>Aspidochirotida</taxon>
        <taxon>Stichopodidae</taxon>
        <taxon>Apostichopus</taxon>
    </lineage>
</organism>
<dbReference type="OrthoDB" id="5957813at2759"/>
<evidence type="ECO:0000256" key="2">
    <source>
        <dbReference type="ARBA" id="ARBA00008661"/>
    </source>
</evidence>
<dbReference type="STRING" id="307972.A0A2G8KXN3"/>
<evidence type="ECO:0000256" key="1">
    <source>
        <dbReference type="ARBA" id="ARBA00004323"/>
    </source>
</evidence>
<dbReference type="GO" id="GO:0000139">
    <property type="term" value="C:Golgi membrane"/>
    <property type="evidence" value="ECO:0007669"/>
    <property type="project" value="UniProtKB-SubCell"/>
</dbReference>
<dbReference type="Pfam" id="PF01762">
    <property type="entry name" value="Galactosyl_T"/>
    <property type="match status" value="1"/>
</dbReference>
<evidence type="ECO:0000256" key="7">
    <source>
        <dbReference type="ARBA" id="ARBA00022989"/>
    </source>
</evidence>
<comment type="subcellular location">
    <subcellularLocation>
        <location evidence="1 11">Golgi apparatus membrane</location>
        <topology evidence="1 11">Single-pass type II membrane protein</topology>
    </subcellularLocation>
</comment>
<reference evidence="12 13" key="1">
    <citation type="journal article" date="2017" name="PLoS Biol.">
        <title>The sea cucumber genome provides insights into morphological evolution and visceral regeneration.</title>
        <authorList>
            <person name="Zhang X."/>
            <person name="Sun L."/>
            <person name="Yuan J."/>
            <person name="Sun Y."/>
            <person name="Gao Y."/>
            <person name="Zhang L."/>
            <person name="Li S."/>
            <person name="Dai H."/>
            <person name="Hamel J.F."/>
            <person name="Liu C."/>
            <person name="Yu Y."/>
            <person name="Liu S."/>
            <person name="Lin W."/>
            <person name="Guo K."/>
            <person name="Jin S."/>
            <person name="Xu P."/>
            <person name="Storey K.B."/>
            <person name="Huan P."/>
            <person name="Zhang T."/>
            <person name="Zhou Y."/>
            <person name="Zhang J."/>
            <person name="Lin C."/>
            <person name="Li X."/>
            <person name="Xing L."/>
            <person name="Huo D."/>
            <person name="Sun M."/>
            <person name="Wang L."/>
            <person name="Mercier A."/>
            <person name="Li F."/>
            <person name="Yang H."/>
            <person name="Xiang J."/>
        </authorList>
    </citation>
    <scope>NUCLEOTIDE SEQUENCE [LARGE SCALE GENOMIC DNA]</scope>
    <source>
        <strain evidence="12">Shaxun</strain>
        <tissue evidence="12">Muscle</tissue>
    </source>
</reference>
<dbReference type="AlphaFoldDB" id="A0A2G8KXN3"/>
<evidence type="ECO:0000256" key="6">
    <source>
        <dbReference type="ARBA" id="ARBA00022968"/>
    </source>
</evidence>
<evidence type="ECO:0000256" key="8">
    <source>
        <dbReference type="ARBA" id="ARBA00023034"/>
    </source>
</evidence>
<gene>
    <name evidence="12" type="ORF">BSL78_10351</name>
</gene>
<evidence type="ECO:0000313" key="12">
    <source>
        <dbReference type="EMBL" id="PIK52776.1"/>
    </source>
</evidence>
<dbReference type="EC" id="2.4.1.-" evidence="11"/>
<dbReference type="Proteomes" id="UP000230750">
    <property type="component" value="Unassembled WGS sequence"/>
</dbReference>
<keyword evidence="6" id="KW-0735">Signal-anchor</keyword>
<name>A0A2G8KXN3_STIJA</name>
<keyword evidence="3 11" id="KW-0328">Glycosyltransferase</keyword>
<keyword evidence="5" id="KW-0812">Transmembrane</keyword>
<evidence type="ECO:0000256" key="9">
    <source>
        <dbReference type="ARBA" id="ARBA00023136"/>
    </source>
</evidence>
<dbReference type="FunFam" id="3.90.550.50:FF:000001">
    <property type="entry name" value="Hexosyltransferase"/>
    <property type="match status" value="1"/>
</dbReference>
<dbReference type="PANTHER" id="PTHR11214:SF364">
    <property type="entry name" value="HEXOSYLTRANSFERASE"/>
    <property type="match status" value="1"/>
</dbReference>
<keyword evidence="7" id="KW-1133">Transmembrane helix</keyword>
<comment type="similarity">
    <text evidence="2 11">Belongs to the glycosyltransferase 31 family.</text>
</comment>
<evidence type="ECO:0000256" key="4">
    <source>
        <dbReference type="ARBA" id="ARBA00022679"/>
    </source>
</evidence>
<keyword evidence="10" id="KW-0325">Glycoprotein</keyword>
<keyword evidence="13" id="KW-1185">Reference proteome</keyword>
<evidence type="ECO:0000256" key="10">
    <source>
        <dbReference type="ARBA" id="ARBA00023180"/>
    </source>
</evidence>
<keyword evidence="4" id="KW-0808">Transferase</keyword>
<evidence type="ECO:0000256" key="11">
    <source>
        <dbReference type="RuleBase" id="RU363063"/>
    </source>
</evidence>
<dbReference type="PANTHER" id="PTHR11214">
    <property type="entry name" value="BETA-1,3-N-ACETYLGLUCOSAMINYLTRANSFERASE"/>
    <property type="match status" value="1"/>
</dbReference>
<sequence>MPIEVLSSTNSTRDISSALISNISKNNPGNDADTFIFMKGDENKNIRQQKGIRALSAAEELKQKWKIAIELQAEEKRIKNESSSEISDNENLGTVNASYHLQSKEEDSFMDQFDGGIIQLKPPMSGILNYTKWISRDDPHEYPYILNPESICSDDENSFKRLTLLIMVISEPRNYKKRRIIRKTWAAQSAHFASSVTTTVFLLGRGPAQEMTQFNLGKESEKYGDIIQEDFVDSYLNLTIKTVMGLKWATKFCPRSKFVLKIDDDVSLNIDRLLAFLRRSPLQNFYGGKAAIKFPVLRDPKEKFYVPWSIFSEDIYPPYCVGIGYVMSTDLVYKLYFRSLTTPLFPWEDVFMGMLLRHYAISPTDIPNFFTTSWSFFHSNGTMILTNHNISKLRASFTLHGLTPYQNAQVWSIWSGKSIDLKENWGKI</sequence>
<dbReference type="GO" id="GO:0016758">
    <property type="term" value="F:hexosyltransferase activity"/>
    <property type="evidence" value="ECO:0007669"/>
    <property type="project" value="InterPro"/>
</dbReference>
<keyword evidence="8 11" id="KW-0333">Golgi apparatus</keyword>
<protein>
    <recommendedName>
        <fullName evidence="11">Hexosyltransferase</fullName>
        <ecNumber evidence="11">2.4.1.-</ecNumber>
    </recommendedName>
</protein>
<evidence type="ECO:0000256" key="5">
    <source>
        <dbReference type="ARBA" id="ARBA00022692"/>
    </source>
</evidence>
<dbReference type="GO" id="GO:0006493">
    <property type="term" value="P:protein O-linked glycosylation"/>
    <property type="evidence" value="ECO:0007669"/>
    <property type="project" value="TreeGrafter"/>
</dbReference>
<keyword evidence="9" id="KW-0472">Membrane</keyword>